<keyword evidence="4 7" id="KW-0812">Transmembrane</keyword>
<evidence type="ECO:0000256" key="5">
    <source>
        <dbReference type="ARBA" id="ARBA00022989"/>
    </source>
</evidence>
<dbReference type="GO" id="GO:0005886">
    <property type="term" value="C:plasma membrane"/>
    <property type="evidence" value="ECO:0007669"/>
    <property type="project" value="UniProtKB-SubCell"/>
</dbReference>
<comment type="caution">
    <text evidence="9">The sequence shown here is derived from an EMBL/GenBank/DDBJ whole genome shotgun (WGS) entry which is preliminary data.</text>
</comment>
<feature type="transmembrane region" description="Helical" evidence="7">
    <location>
        <begin position="71"/>
        <end position="93"/>
    </location>
</feature>
<dbReference type="InterPro" id="IPR000917">
    <property type="entry name" value="Sulfatase_N"/>
</dbReference>
<dbReference type="SUPFAM" id="SSF53649">
    <property type="entry name" value="Alkaline phosphatase-like"/>
    <property type="match status" value="1"/>
</dbReference>
<evidence type="ECO:0000313" key="9">
    <source>
        <dbReference type="EMBL" id="HIU64020.1"/>
    </source>
</evidence>
<evidence type="ECO:0000256" key="2">
    <source>
        <dbReference type="ARBA" id="ARBA00004936"/>
    </source>
</evidence>
<evidence type="ECO:0000259" key="8">
    <source>
        <dbReference type="Pfam" id="PF00884"/>
    </source>
</evidence>
<feature type="transmembrane region" description="Helical" evidence="7">
    <location>
        <begin position="38"/>
        <end position="59"/>
    </location>
</feature>
<keyword evidence="6 7" id="KW-0472">Membrane</keyword>
<dbReference type="Proteomes" id="UP000824099">
    <property type="component" value="Unassembled WGS sequence"/>
</dbReference>
<reference evidence="9" key="1">
    <citation type="submission" date="2020-10" db="EMBL/GenBank/DDBJ databases">
        <authorList>
            <person name="Gilroy R."/>
        </authorList>
    </citation>
    <scope>NUCLEOTIDE SEQUENCE</scope>
    <source>
        <strain evidence="9">CHK160-1198</strain>
    </source>
</reference>
<keyword evidence="5 7" id="KW-1133">Transmembrane helix</keyword>
<feature type="transmembrane region" description="Helical" evidence="7">
    <location>
        <begin position="181"/>
        <end position="199"/>
    </location>
</feature>
<feature type="transmembrane region" description="Helical" evidence="7">
    <location>
        <begin position="211"/>
        <end position="232"/>
    </location>
</feature>
<dbReference type="EMBL" id="DVNI01000042">
    <property type="protein sequence ID" value="HIU64020.1"/>
    <property type="molecule type" value="Genomic_DNA"/>
</dbReference>
<evidence type="ECO:0000256" key="1">
    <source>
        <dbReference type="ARBA" id="ARBA00004651"/>
    </source>
</evidence>
<evidence type="ECO:0000256" key="3">
    <source>
        <dbReference type="ARBA" id="ARBA00022475"/>
    </source>
</evidence>
<gene>
    <name evidence="9" type="ORF">IAB06_03125</name>
</gene>
<feature type="transmembrane region" description="Helical" evidence="7">
    <location>
        <begin position="133"/>
        <end position="154"/>
    </location>
</feature>
<evidence type="ECO:0000256" key="4">
    <source>
        <dbReference type="ARBA" id="ARBA00022692"/>
    </source>
</evidence>
<feature type="domain" description="Sulfatase N-terminal" evidence="8">
    <location>
        <begin position="324"/>
        <end position="606"/>
    </location>
</feature>
<feature type="transmembrane region" description="Helical" evidence="7">
    <location>
        <begin position="99"/>
        <end position="121"/>
    </location>
</feature>
<organism evidence="9 10">
    <name type="scientific">Candidatus Avacidaminococcus intestinavium</name>
    <dbReference type="NCBI Taxonomy" id="2840684"/>
    <lineage>
        <taxon>Bacteria</taxon>
        <taxon>Bacillati</taxon>
        <taxon>Bacillota</taxon>
        <taxon>Negativicutes</taxon>
        <taxon>Acidaminococcales</taxon>
        <taxon>Acidaminococcaceae</taxon>
        <taxon>Acidaminococcaceae incertae sedis</taxon>
        <taxon>Candidatus Avacidaminococcus</taxon>
    </lineage>
</organism>
<evidence type="ECO:0000313" key="10">
    <source>
        <dbReference type="Proteomes" id="UP000824099"/>
    </source>
</evidence>
<comment type="subcellular location">
    <subcellularLocation>
        <location evidence="1">Cell membrane</location>
        <topology evidence="1">Multi-pass membrane protein</topology>
    </subcellularLocation>
</comment>
<evidence type="ECO:0000256" key="6">
    <source>
        <dbReference type="ARBA" id="ARBA00023136"/>
    </source>
</evidence>
<dbReference type="InterPro" id="IPR017850">
    <property type="entry name" value="Alkaline_phosphatase_core_sf"/>
</dbReference>
<comment type="pathway">
    <text evidence="2">Cell wall biogenesis; lipoteichoic acid biosynthesis.</text>
</comment>
<proteinExistence type="predicted"/>
<dbReference type="PANTHER" id="PTHR47371">
    <property type="entry name" value="LIPOTEICHOIC ACID SYNTHASE"/>
    <property type="match status" value="1"/>
</dbReference>
<keyword evidence="3" id="KW-1003">Cell membrane</keyword>
<dbReference type="Pfam" id="PF00884">
    <property type="entry name" value="Sulfatase"/>
    <property type="match status" value="1"/>
</dbReference>
<dbReference type="GO" id="GO:0016787">
    <property type="term" value="F:hydrolase activity"/>
    <property type="evidence" value="ECO:0007669"/>
    <property type="project" value="UniProtKB-KW"/>
</dbReference>
<reference evidence="9" key="2">
    <citation type="journal article" date="2021" name="PeerJ">
        <title>Extensive microbial diversity within the chicken gut microbiome revealed by metagenomics and culture.</title>
        <authorList>
            <person name="Gilroy R."/>
            <person name="Ravi A."/>
            <person name="Getino M."/>
            <person name="Pursley I."/>
            <person name="Horton D.L."/>
            <person name="Alikhan N.F."/>
            <person name="Baker D."/>
            <person name="Gharbi K."/>
            <person name="Hall N."/>
            <person name="Watson M."/>
            <person name="Adriaenssens E.M."/>
            <person name="Foster-Nyarko E."/>
            <person name="Jarju S."/>
            <person name="Secka A."/>
            <person name="Antonio M."/>
            <person name="Oren A."/>
            <person name="Chaudhuri R.R."/>
            <person name="La Ragione R."/>
            <person name="Hildebrand F."/>
            <person name="Pallen M.J."/>
        </authorList>
    </citation>
    <scope>NUCLEOTIDE SEQUENCE</scope>
    <source>
        <strain evidence="9">CHK160-1198</strain>
    </source>
</reference>
<name>A0A9D1MPR5_9FIRM</name>
<sequence length="672" mass="77976">MYKKIGVFFLIVFCLALELFISHVFYQAIVPFPIEEFWFTALNFFLRDLLLIGVGFLLYKVRKRIRDRVKRYFPIVVVGIGYLAFAFFMVNYLKLDWGVLTVLAVLAGLNNNIFFVLLSAMCYHKWPGKLMKAIYFLVYFGTCLIMLFDGIYFWTTSMHIESVLFRNLNYYSIKGVLETSGLYFILGLLFIVICYVLLFRVSKPTKKKPNFAWSLFCLALFTLVLNFSYLSLSTVVRFSIQEFGGLWSEAEIEATRHNYRNAVAVPVNVNFVAKGLFDTDDVAKKATKLEDRELSVRDKEILLTMGIEAEKKFAPPPKAAYDKVVVLMLESVHRDFMHFYNPAIPAEATPFLDYLLEHYPHLNRYYSSSIPTTEGINSVLRSRLLFDRDKGEPDNLTSLYKQVSAYGWRGIFMNASSGYYSNEFRQYPAQFGMKEYYAREYLEERGYTGASGWGFHNDIMYEETLKMLERGRHDKLFMITKTLDMHQPYPYYGLSWAEMPETVRDNKFVTVRGIYWVNYTLEYFFKEIERRGLMDDRTLFIITSDHNPHSGGEYKELVTNEAETQSIAAIPMIFIAKNLTPFENLREDDFASSIDLAPTLLPLMGMDTPSDFLGRNLLEFTAVPFALGYFGGKAYYFSDRLSFVDKLDNPYPSTPEEDALANFIAWSYARDN</sequence>
<protein>
    <submittedName>
        <fullName evidence="9">Sulfatase-like hydrolase/transferase</fullName>
    </submittedName>
</protein>
<feature type="transmembrane region" description="Helical" evidence="7">
    <location>
        <begin position="7"/>
        <end position="26"/>
    </location>
</feature>
<dbReference type="AlphaFoldDB" id="A0A9D1MPR5"/>
<dbReference type="InterPro" id="IPR050448">
    <property type="entry name" value="OpgB/LTA_synthase_biosynth"/>
</dbReference>
<keyword evidence="9" id="KW-0378">Hydrolase</keyword>
<dbReference type="Gene3D" id="3.40.720.10">
    <property type="entry name" value="Alkaline Phosphatase, subunit A"/>
    <property type="match status" value="1"/>
</dbReference>
<accession>A0A9D1MPR5</accession>
<evidence type="ECO:0000256" key="7">
    <source>
        <dbReference type="SAM" id="Phobius"/>
    </source>
</evidence>
<dbReference type="PANTHER" id="PTHR47371:SF3">
    <property type="entry name" value="PHOSPHOGLYCEROL TRANSFERASE I"/>
    <property type="match status" value="1"/>
</dbReference>